<dbReference type="AlphaFoldDB" id="A0A448ZGH5"/>
<reference evidence="2 3" key="1">
    <citation type="submission" date="2019-01" db="EMBL/GenBank/DDBJ databases">
        <authorList>
            <person name="Ferrante I. M."/>
        </authorList>
    </citation>
    <scope>NUCLEOTIDE SEQUENCE [LARGE SCALE GENOMIC DNA]</scope>
    <source>
        <strain evidence="2 3">B856</strain>
    </source>
</reference>
<organism evidence="2 3">
    <name type="scientific">Pseudo-nitzschia multistriata</name>
    <dbReference type="NCBI Taxonomy" id="183589"/>
    <lineage>
        <taxon>Eukaryota</taxon>
        <taxon>Sar</taxon>
        <taxon>Stramenopiles</taxon>
        <taxon>Ochrophyta</taxon>
        <taxon>Bacillariophyta</taxon>
        <taxon>Bacillariophyceae</taxon>
        <taxon>Bacillariophycidae</taxon>
        <taxon>Bacillariales</taxon>
        <taxon>Bacillariaceae</taxon>
        <taxon>Pseudo-nitzschia</taxon>
    </lineage>
</organism>
<feature type="region of interest" description="Disordered" evidence="1">
    <location>
        <begin position="1"/>
        <end position="54"/>
    </location>
</feature>
<dbReference type="OrthoDB" id="47480at2759"/>
<sequence length="567" mass="57667">MSSAGPTMEISSPASAEDGSSSSSANANTNANTTTNNDSGDANNADTGSLLPPSFAQDPVGYLDAIASQPTPSARALSMLAGPLAAWLLPRGDPSEAGPLPPGPSVAREAVAGHYLSAAAAQLGGTIPWKAATPTGEAAEVLRAVGASAEACADPRAVASSGIVGVLAGMVRASDAASLSALSLQPSSLLGLPPRSSPGAFPTLTPVHTVFLRCAVAAEDWAAAEAVVGDTWPLPAEGAGPHPPSLFVAEYYYLRGVVHCARGRGSFHRSMAHRCWWTCLSLPPDARNEAASASLSIRAWKKLALVQPLLDAPRASGGAGEKDPLFSASGAGPGAPTRIPGCAPKGLAKAIGKATEAASAPEVPSGPGGDSSEPPPPPGGGSDDTTGGTTDDGCWVYARLGPACAAGDRATVEDLLGRFASQLEADGNLGMARNCLSRARELQARKASAVFSVATLPVLARRWGVSPEAAREQLEEASETGAVPSRVDADGRVSFSPACALANQGRSGSTGVGLHEWIKLLEHLQKLNVDLSTSPRYHSLKEKEGRPGQQHQPEALVADEFHSVASV</sequence>
<evidence type="ECO:0000256" key="1">
    <source>
        <dbReference type="SAM" id="MobiDB-lite"/>
    </source>
</evidence>
<protein>
    <recommendedName>
        <fullName evidence="4">COP9 signalosome complex subunit 3</fullName>
    </recommendedName>
</protein>
<feature type="region of interest" description="Disordered" evidence="1">
    <location>
        <begin position="315"/>
        <end position="339"/>
    </location>
</feature>
<accession>A0A448ZGH5</accession>
<evidence type="ECO:0008006" key="4">
    <source>
        <dbReference type="Google" id="ProtNLM"/>
    </source>
</evidence>
<feature type="compositionally biased region" description="Low complexity" evidence="1">
    <location>
        <begin position="14"/>
        <end position="48"/>
    </location>
</feature>
<evidence type="ECO:0000313" key="2">
    <source>
        <dbReference type="EMBL" id="VEU41096.1"/>
    </source>
</evidence>
<gene>
    <name evidence="2" type="ORF">PSNMU_V1.4_AUG-EV-PASAV3_0080000</name>
</gene>
<keyword evidence="3" id="KW-1185">Reference proteome</keyword>
<name>A0A448ZGH5_9STRA</name>
<feature type="region of interest" description="Disordered" evidence="1">
    <location>
        <begin position="353"/>
        <end position="390"/>
    </location>
</feature>
<feature type="compositionally biased region" description="Polar residues" evidence="1">
    <location>
        <begin position="1"/>
        <end position="13"/>
    </location>
</feature>
<dbReference type="Proteomes" id="UP000291116">
    <property type="component" value="Unassembled WGS sequence"/>
</dbReference>
<dbReference type="EMBL" id="CAACVS010000333">
    <property type="protein sequence ID" value="VEU41096.1"/>
    <property type="molecule type" value="Genomic_DNA"/>
</dbReference>
<proteinExistence type="predicted"/>
<evidence type="ECO:0000313" key="3">
    <source>
        <dbReference type="Proteomes" id="UP000291116"/>
    </source>
</evidence>